<dbReference type="Pfam" id="PF21254">
    <property type="entry name" value="AGA-YXIM_GBD"/>
    <property type="match status" value="1"/>
</dbReference>
<dbReference type="SMART" id="SM00060">
    <property type="entry name" value="FN3"/>
    <property type="match status" value="1"/>
</dbReference>
<dbReference type="InterPro" id="IPR008979">
    <property type="entry name" value="Galactose-bd-like_sf"/>
</dbReference>
<dbReference type="Gene3D" id="2.60.40.10">
    <property type="entry name" value="Immunoglobulins"/>
    <property type="match status" value="1"/>
</dbReference>
<evidence type="ECO:0000256" key="3">
    <source>
        <dbReference type="SAM" id="SignalP"/>
    </source>
</evidence>
<keyword evidence="6" id="KW-1185">Reference proteome</keyword>
<keyword evidence="2 5" id="KW-0378">Hydrolase</keyword>
<evidence type="ECO:0000313" key="6">
    <source>
        <dbReference type="Proteomes" id="UP001589854"/>
    </source>
</evidence>
<dbReference type="InterPro" id="IPR003961">
    <property type="entry name" value="FN3_dom"/>
</dbReference>
<dbReference type="InterPro" id="IPR013783">
    <property type="entry name" value="Ig-like_fold"/>
</dbReference>
<dbReference type="CDD" id="cd00063">
    <property type="entry name" value="FN3"/>
    <property type="match status" value="1"/>
</dbReference>
<evidence type="ECO:0000256" key="1">
    <source>
        <dbReference type="ARBA" id="ARBA00008668"/>
    </source>
</evidence>
<dbReference type="PANTHER" id="PTHR43695">
    <property type="entry name" value="PUTATIVE (AFU_ORTHOLOGUE AFUA_2G17250)-RELATED"/>
    <property type="match status" value="1"/>
</dbReference>
<feature type="chain" id="PRO_5045061397" evidence="3">
    <location>
        <begin position="36"/>
        <end position="511"/>
    </location>
</feature>
<dbReference type="EMBL" id="JBHLVO010000001">
    <property type="protein sequence ID" value="MFC0270388.1"/>
    <property type="molecule type" value="Genomic_DNA"/>
</dbReference>
<protein>
    <submittedName>
        <fullName evidence="5">SGNH/GDSL hydrolase family protein</fullName>
    </submittedName>
</protein>
<dbReference type="InterPro" id="IPR049033">
    <property type="entry name" value="AGA-YXIM_GBD"/>
</dbReference>
<proteinExistence type="inferred from homology"/>
<dbReference type="Gene3D" id="2.60.120.430">
    <property type="entry name" value="Galactose-binding lectin"/>
    <property type="match status" value="1"/>
</dbReference>
<feature type="domain" description="Fibronectin type-III" evidence="4">
    <location>
        <begin position="423"/>
        <end position="510"/>
    </location>
</feature>
<dbReference type="InterPro" id="IPR001087">
    <property type="entry name" value="GDSL"/>
</dbReference>
<dbReference type="PROSITE" id="PS50853">
    <property type="entry name" value="FN3"/>
    <property type="match status" value="1"/>
</dbReference>
<comment type="caution">
    <text evidence="5">The sequence shown here is derived from an EMBL/GenBank/DDBJ whole genome shotgun (WGS) entry which is preliminary data.</text>
</comment>
<dbReference type="InterPro" id="IPR036514">
    <property type="entry name" value="SGNH_hydro_sf"/>
</dbReference>
<dbReference type="Pfam" id="PF00657">
    <property type="entry name" value="Lipase_GDSL"/>
    <property type="match status" value="1"/>
</dbReference>
<dbReference type="InterPro" id="IPR036116">
    <property type="entry name" value="FN3_sf"/>
</dbReference>
<name>A0ABV6GA75_9BACI</name>
<feature type="signal peptide" evidence="3">
    <location>
        <begin position="1"/>
        <end position="35"/>
    </location>
</feature>
<dbReference type="Proteomes" id="UP001589854">
    <property type="component" value="Unassembled WGS sequence"/>
</dbReference>
<dbReference type="Pfam" id="PF00041">
    <property type="entry name" value="fn3"/>
    <property type="match status" value="1"/>
</dbReference>
<keyword evidence="3" id="KW-0732">Signal</keyword>
<sequence length="511" mass="55998">MVTKSKGKFRRINSLLLSLFLVICSIPISPQGASAEEDANLIKRFDFGTTESSVMEGYTQVTPETAYTEELKYGFADSTKVTATDRSTSDPIKSDFVSAIGTSFNVDLEPGNYSIAIIAGDDTEQTNIGIKAENIQKIQDIVVAKGEFIERTFDIALVEDQLKIELTGSAPKINALVITKLPEQNAGEISSVYIAGDSTVQTYDEYWKPEAGWGQMISRFFSTDVTFENNAIGGRSTKSFINEGRLDAILREIKPNDYLLVQFGHNDATISNPDRYASVPDYKNYLKTYINGVRQRGATPILVTPVGRRDFNAQTGKFNVSFPEYVKGMKEVAQEMDVDLVDLSTLSVAYYDSIGPEGTLSVFLHTAPGIYQAFPNGSQDNTHFQEYGAIQLGRLVSGGIKDLDIPLSAYVQDIEVPSKVPSKPTGVTASGISNAGAQLNWEKEEGADIYKIYRKLSTDSEYSLIGTSTLPSFNITGMEEAQTYHVVVSAVNGKGESEYSEVVTITTKKQH</sequence>
<dbReference type="SUPFAM" id="SSF49265">
    <property type="entry name" value="Fibronectin type III"/>
    <property type="match status" value="1"/>
</dbReference>
<comment type="similarity">
    <text evidence="1">Belongs to the 'GDSL' lipolytic enzyme family.</text>
</comment>
<dbReference type="CDD" id="cd01821">
    <property type="entry name" value="Rhamnogalacturan_acetylesterase_like"/>
    <property type="match status" value="1"/>
</dbReference>
<accession>A0ABV6GA75</accession>
<evidence type="ECO:0000256" key="2">
    <source>
        <dbReference type="ARBA" id="ARBA00022801"/>
    </source>
</evidence>
<dbReference type="GO" id="GO:0016787">
    <property type="term" value="F:hydrolase activity"/>
    <property type="evidence" value="ECO:0007669"/>
    <property type="project" value="UniProtKB-KW"/>
</dbReference>
<dbReference type="PANTHER" id="PTHR43695:SF1">
    <property type="entry name" value="RHAMNOGALACTURONAN ACETYLESTERASE"/>
    <property type="match status" value="1"/>
</dbReference>
<dbReference type="SUPFAM" id="SSF52266">
    <property type="entry name" value="SGNH hydrolase"/>
    <property type="match status" value="1"/>
</dbReference>
<gene>
    <name evidence="5" type="ORF">ACFFIX_02800</name>
</gene>
<evidence type="ECO:0000313" key="5">
    <source>
        <dbReference type="EMBL" id="MFC0270388.1"/>
    </source>
</evidence>
<organism evidence="5 6">
    <name type="scientific">Metabacillus herbersteinensis</name>
    <dbReference type="NCBI Taxonomy" id="283816"/>
    <lineage>
        <taxon>Bacteria</taxon>
        <taxon>Bacillati</taxon>
        <taxon>Bacillota</taxon>
        <taxon>Bacilli</taxon>
        <taxon>Bacillales</taxon>
        <taxon>Bacillaceae</taxon>
        <taxon>Metabacillus</taxon>
    </lineage>
</organism>
<dbReference type="SUPFAM" id="SSF49785">
    <property type="entry name" value="Galactose-binding domain-like"/>
    <property type="match status" value="1"/>
</dbReference>
<dbReference type="InterPro" id="IPR037459">
    <property type="entry name" value="RhgT-like"/>
</dbReference>
<dbReference type="Gene3D" id="3.40.50.1110">
    <property type="entry name" value="SGNH hydrolase"/>
    <property type="match status" value="1"/>
</dbReference>
<reference evidence="5 6" key="1">
    <citation type="submission" date="2024-09" db="EMBL/GenBank/DDBJ databases">
        <authorList>
            <person name="Sun Q."/>
            <person name="Mori K."/>
        </authorList>
    </citation>
    <scope>NUCLEOTIDE SEQUENCE [LARGE SCALE GENOMIC DNA]</scope>
    <source>
        <strain evidence="5 6">CCM 7228</strain>
    </source>
</reference>
<evidence type="ECO:0000259" key="4">
    <source>
        <dbReference type="PROSITE" id="PS50853"/>
    </source>
</evidence>